<dbReference type="AlphaFoldDB" id="A0A927E221"/>
<name>A0A927E221_KLEPN</name>
<dbReference type="InterPro" id="IPR014820">
    <property type="entry name" value="PriCT_1"/>
</dbReference>
<dbReference type="RefSeq" id="WP_142906784.1">
    <property type="nucleotide sequence ID" value="NZ_CP153641.1"/>
</dbReference>
<feature type="domain" description="Primase C-terminal 1" evidence="1">
    <location>
        <begin position="192"/>
        <end position="264"/>
    </location>
</feature>
<gene>
    <name evidence="2" type="ORF">IE978_00080</name>
</gene>
<sequence>MATEENQGSTIKGYYLKMILQKEYSRSDFINQIISKPFCTDDFNRDGIYRATKRQALTKIYIEHNNDSFINSIVFDIDTETAAIAWQDANIPMPNFITQNPTNGHAHLFYALNSPVCITDNASKKPQVLLKGVVEGLTARLNADSCYTGKITKNPLNSHWRTFWNNTERYELNYLREFVDEGKRLTKKVLVRTSEKEGRNTTLFDNLRFFAYSVIFKYQKANDFCGFLSALEQEADVINNEFKPRLNHKEIQHTIKSISEWVWNKFDYETFSDIQKARRAKRTTKQKQIEIDLLSQALMINEE</sequence>
<dbReference type="Gene3D" id="1.10.340.50">
    <property type="match status" value="1"/>
</dbReference>
<evidence type="ECO:0000313" key="2">
    <source>
        <dbReference type="EMBL" id="MBD3721905.1"/>
    </source>
</evidence>
<dbReference type="Proteomes" id="UP000598328">
    <property type="component" value="Unassembled WGS sequence"/>
</dbReference>
<proteinExistence type="predicted"/>
<dbReference type="Pfam" id="PF08708">
    <property type="entry name" value="PriCT_1"/>
    <property type="match status" value="1"/>
</dbReference>
<dbReference type="InterPro" id="IPR004322">
    <property type="entry name" value="Plasmid_replicase_bac"/>
</dbReference>
<organism evidence="2 3">
    <name type="scientific">Klebsiella pneumoniae</name>
    <dbReference type="NCBI Taxonomy" id="573"/>
    <lineage>
        <taxon>Bacteria</taxon>
        <taxon>Pseudomonadati</taxon>
        <taxon>Pseudomonadota</taxon>
        <taxon>Gammaproteobacteria</taxon>
        <taxon>Enterobacterales</taxon>
        <taxon>Enterobacteriaceae</taxon>
        <taxon>Klebsiella/Raoultella group</taxon>
        <taxon>Klebsiella</taxon>
        <taxon>Klebsiella pneumoniae complex</taxon>
    </lineage>
</organism>
<evidence type="ECO:0000259" key="1">
    <source>
        <dbReference type="Pfam" id="PF08708"/>
    </source>
</evidence>
<evidence type="ECO:0000313" key="3">
    <source>
        <dbReference type="Proteomes" id="UP000598328"/>
    </source>
</evidence>
<dbReference type="Pfam" id="PF03090">
    <property type="entry name" value="Replicase"/>
    <property type="match status" value="1"/>
</dbReference>
<reference evidence="2" key="1">
    <citation type="submission" date="2020-07" db="EMBL/GenBank/DDBJ databases">
        <title>Clinical and genomic characterization of carbapenemase-producing Enterobacterales causing secondary infections during the COVID-19 crisis at a New York City hospital.</title>
        <authorList>
            <person name="Gomez-Simmonds A."/>
            <person name="Annavajhala M.K."/>
            <person name="Uhlemann A.-C."/>
        </authorList>
    </citation>
    <scope>NUCLEOTIDE SEQUENCE</scope>
    <source>
        <strain evidence="2">KP1826</strain>
    </source>
</reference>
<dbReference type="EMBL" id="JACXSV010000002">
    <property type="protein sequence ID" value="MBD3721905.1"/>
    <property type="molecule type" value="Genomic_DNA"/>
</dbReference>
<comment type="caution">
    <text evidence="2">The sequence shown here is derived from an EMBL/GenBank/DDBJ whole genome shotgun (WGS) entry which is preliminary data.</text>
</comment>
<protein>
    <submittedName>
        <fullName evidence="2">Replication initiation protein</fullName>
    </submittedName>
</protein>
<accession>A0A927E221</accession>